<dbReference type="Proteomes" id="UP000507470">
    <property type="component" value="Unassembled WGS sequence"/>
</dbReference>
<proteinExistence type="predicted"/>
<dbReference type="Gene3D" id="2.120.10.30">
    <property type="entry name" value="TolB, C-terminal domain"/>
    <property type="match status" value="1"/>
</dbReference>
<evidence type="ECO:0000256" key="1">
    <source>
        <dbReference type="PROSITE-ProRule" id="PRU00024"/>
    </source>
</evidence>
<protein>
    <recommendedName>
        <fullName evidence="3">B box-type domain-containing protein</fullName>
    </recommendedName>
</protein>
<evidence type="ECO:0000256" key="2">
    <source>
        <dbReference type="SAM" id="Coils"/>
    </source>
</evidence>
<dbReference type="PROSITE" id="PS50119">
    <property type="entry name" value="ZF_BBOX"/>
    <property type="match status" value="1"/>
</dbReference>
<dbReference type="InterPro" id="IPR011042">
    <property type="entry name" value="6-blade_b-propeller_TolB-like"/>
</dbReference>
<sequence>MGSYLSIKMNDSDIQCTLCSKRDISNAAVIWCAVCDERLCQSCNEIHKYLKISSSHVVTALEVYKKLPKFISSLKQTCDSHEEHFKLYCPAHGEPCCYKCTTTKHKTCHGFQTLDSLIEQSQKQFLDLECTIDELNINIETVFNNRKEALTELDDQVLNLAMNIKKTGEKIREKLDSNEKDILQQLSVVHLKYKTIFENTVEELQTMKAEVKSLMKNIEEMREFASDYQFVLGSEEIRSKLKKEKDSFCKYFENDNKLRQKNVSLKFTPGHILNQDIFLGTMVVEEVDYEIPFKKNESLEAAFPLDIFQNIESVKMRTSSQSKIHEGKVTRNLAGCTFLENDQILLSDWSENNELLILDEKGEHLRNIVLDKKAFDVIYVGNGCVAMTLPDAKQISILDLKSNQGKIHVTFENRCWGITYSENTLFVREYSVGIHCLDLNGAIRETIPVHGYITHITSLGRKLYYTEHTPDVVHCCDLNGTEIWHLALDGRGAPKGIAVGKFGFVFVVLENERKLLVISPDGTNYRELLNEENGLQEPHAIVYDMNRNKLLLVKDKTGVTELYDVLY</sequence>
<keyword evidence="5" id="KW-1185">Reference proteome</keyword>
<keyword evidence="1" id="KW-0863">Zinc-finger</keyword>
<dbReference type="GO" id="GO:0008270">
    <property type="term" value="F:zinc ion binding"/>
    <property type="evidence" value="ECO:0007669"/>
    <property type="project" value="UniProtKB-KW"/>
</dbReference>
<keyword evidence="1" id="KW-0862">Zinc</keyword>
<evidence type="ECO:0000313" key="5">
    <source>
        <dbReference type="Proteomes" id="UP000507470"/>
    </source>
</evidence>
<dbReference type="Gene3D" id="3.30.160.60">
    <property type="entry name" value="Classic Zinc Finger"/>
    <property type="match status" value="1"/>
</dbReference>
<dbReference type="SUPFAM" id="SSF101898">
    <property type="entry name" value="NHL repeat"/>
    <property type="match status" value="1"/>
</dbReference>
<dbReference type="PANTHER" id="PTHR25462:SF296">
    <property type="entry name" value="MEIOTIC P26, ISOFORM F"/>
    <property type="match status" value="1"/>
</dbReference>
<keyword evidence="1" id="KW-0479">Metal-binding</keyword>
<dbReference type="CDD" id="cd19776">
    <property type="entry name" value="Bbox2_TRIM25_C-IV"/>
    <property type="match status" value="1"/>
</dbReference>
<dbReference type="EMBL" id="CACVKT020006769">
    <property type="protein sequence ID" value="CAC5403436.1"/>
    <property type="molecule type" value="Genomic_DNA"/>
</dbReference>
<dbReference type="AlphaFoldDB" id="A0A6J8D687"/>
<evidence type="ECO:0000313" key="4">
    <source>
        <dbReference type="EMBL" id="CAC5403436.1"/>
    </source>
</evidence>
<feature type="domain" description="B box-type" evidence="3">
    <location>
        <begin position="14"/>
        <end position="61"/>
    </location>
</feature>
<reference evidence="4 5" key="1">
    <citation type="submission" date="2020-06" db="EMBL/GenBank/DDBJ databases">
        <authorList>
            <person name="Li R."/>
            <person name="Bekaert M."/>
        </authorList>
    </citation>
    <scope>NUCLEOTIDE SEQUENCE [LARGE SCALE GENOMIC DNA]</scope>
    <source>
        <strain evidence="5">wild</strain>
    </source>
</reference>
<dbReference type="PANTHER" id="PTHR25462">
    <property type="entry name" value="BONUS, ISOFORM C-RELATED"/>
    <property type="match status" value="1"/>
</dbReference>
<gene>
    <name evidence="4" type="ORF">MCOR_37333</name>
</gene>
<dbReference type="OrthoDB" id="6066124at2759"/>
<dbReference type="InterPro" id="IPR047153">
    <property type="entry name" value="TRIM45/56/19-like"/>
</dbReference>
<feature type="coiled-coil region" evidence="2">
    <location>
        <begin position="197"/>
        <end position="224"/>
    </location>
</feature>
<keyword evidence="2" id="KW-0175">Coiled coil</keyword>
<organism evidence="4 5">
    <name type="scientific">Mytilus coruscus</name>
    <name type="common">Sea mussel</name>
    <dbReference type="NCBI Taxonomy" id="42192"/>
    <lineage>
        <taxon>Eukaryota</taxon>
        <taxon>Metazoa</taxon>
        <taxon>Spiralia</taxon>
        <taxon>Lophotrochozoa</taxon>
        <taxon>Mollusca</taxon>
        <taxon>Bivalvia</taxon>
        <taxon>Autobranchia</taxon>
        <taxon>Pteriomorphia</taxon>
        <taxon>Mytilida</taxon>
        <taxon>Mytiloidea</taxon>
        <taxon>Mytilidae</taxon>
        <taxon>Mytilinae</taxon>
        <taxon>Mytilus</taxon>
    </lineage>
</organism>
<accession>A0A6J8D687</accession>
<name>A0A6J8D687_MYTCO</name>
<dbReference type="SUPFAM" id="SSF57845">
    <property type="entry name" value="B-box zinc-binding domain"/>
    <property type="match status" value="1"/>
</dbReference>
<evidence type="ECO:0000259" key="3">
    <source>
        <dbReference type="PROSITE" id="PS50119"/>
    </source>
</evidence>
<feature type="coiled-coil region" evidence="2">
    <location>
        <begin position="118"/>
        <end position="152"/>
    </location>
</feature>
<dbReference type="InterPro" id="IPR000315">
    <property type="entry name" value="Znf_B-box"/>
</dbReference>